<feature type="domain" description="Methyltransferase" evidence="1">
    <location>
        <begin position="25"/>
        <end position="78"/>
    </location>
</feature>
<proteinExistence type="predicted"/>
<dbReference type="InterPro" id="IPR041698">
    <property type="entry name" value="Methyltransf_25"/>
</dbReference>
<feature type="non-terminal residue" evidence="2">
    <location>
        <position position="81"/>
    </location>
</feature>
<dbReference type="AlphaFoldDB" id="X0VAW1"/>
<organism evidence="2">
    <name type="scientific">marine sediment metagenome</name>
    <dbReference type="NCBI Taxonomy" id="412755"/>
    <lineage>
        <taxon>unclassified sequences</taxon>
        <taxon>metagenomes</taxon>
        <taxon>ecological metagenomes</taxon>
    </lineage>
</organism>
<sequence length="81" mass="9266">MYQVATDHMVAALRSAGVELAGKRILDIGPGFGYFVERYLEWGAEHVTGIELTEIGVTRLRQRFPHQEFVRADISEMDRAW</sequence>
<reference evidence="2" key="1">
    <citation type="journal article" date="2014" name="Front. Microbiol.">
        <title>High frequency of phylogenetically diverse reductive dehalogenase-homologous genes in deep subseafloor sedimentary metagenomes.</title>
        <authorList>
            <person name="Kawai M."/>
            <person name="Futagami T."/>
            <person name="Toyoda A."/>
            <person name="Takaki Y."/>
            <person name="Nishi S."/>
            <person name="Hori S."/>
            <person name="Arai W."/>
            <person name="Tsubouchi T."/>
            <person name="Morono Y."/>
            <person name="Uchiyama I."/>
            <person name="Ito T."/>
            <person name="Fujiyama A."/>
            <person name="Inagaki F."/>
            <person name="Takami H."/>
        </authorList>
    </citation>
    <scope>NUCLEOTIDE SEQUENCE</scope>
    <source>
        <strain evidence="2">Expedition CK06-06</strain>
    </source>
</reference>
<evidence type="ECO:0000259" key="1">
    <source>
        <dbReference type="Pfam" id="PF13649"/>
    </source>
</evidence>
<dbReference type="Pfam" id="PF13649">
    <property type="entry name" value="Methyltransf_25"/>
    <property type="match status" value="1"/>
</dbReference>
<evidence type="ECO:0000313" key="2">
    <source>
        <dbReference type="EMBL" id="GAG15405.1"/>
    </source>
</evidence>
<comment type="caution">
    <text evidence="2">The sequence shown here is derived from an EMBL/GenBank/DDBJ whole genome shotgun (WGS) entry which is preliminary data.</text>
</comment>
<gene>
    <name evidence="2" type="ORF">S01H1_52304</name>
</gene>
<dbReference type="InterPro" id="IPR029063">
    <property type="entry name" value="SAM-dependent_MTases_sf"/>
</dbReference>
<dbReference type="EMBL" id="BARS01033803">
    <property type="protein sequence ID" value="GAG15405.1"/>
    <property type="molecule type" value="Genomic_DNA"/>
</dbReference>
<name>X0VAW1_9ZZZZ</name>
<dbReference type="CDD" id="cd02440">
    <property type="entry name" value="AdoMet_MTases"/>
    <property type="match status" value="1"/>
</dbReference>
<protein>
    <recommendedName>
        <fullName evidence="1">Methyltransferase domain-containing protein</fullName>
    </recommendedName>
</protein>
<dbReference type="SUPFAM" id="SSF53335">
    <property type="entry name" value="S-adenosyl-L-methionine-dependent methyltransferases"/>
    <property type="match status" value="1"/>
</dbReference>
<accession>X0VAW1</accession>
<dbReference type="Gene3D" id="3.40.50.150">
    <property type="entry name" value="Vaccinia Virus protein VP39"/>
    <property type="match status" value="1"/>
</dbReference>